<reference evidence="1 2" key="1">
    <citation type="submission" date="2019-05" db="EMBL/GenBank/DDBJ databases">
        <title>A comparative analysis of the Nautiliaceae.</title>
        <authorList>
            <person name="Grosche A."/>
            <person name="Smedile F."/>
            <person name="Vetriani C."/>
        </authorList>
    </citation>
    <scope>NUCLEOTIDE SEQUENCE [LARGE SCALE GENOMIC DNA]</scope>
    <source>
        <strain evidence="1 2">TB-2</strain>
    </source>
</reference>
<accession>A0ABX5VB27</accession>
<evidence type="ECO:0000313" key="2">
    <source>
        <dbReference type="Proteomes" id="UP000306825"/>
    </source>
</evidence>
<proteinExistence type="predicted"/>
<keyword evidence="2" id="KW-1185">Reference proteome</keyword>
<dbReference type="RefSeq" id="WP_138323493.1">
    <property type="nucleotide sequence ID" value="NZ_CP040463.1"/>
</dbReference>
<protein>
    <submittedName>
        <fullName evidence="1">Uncharacterized protein</fullName>
    </submittedName>
</protein>
<dbReference type="EMBL" id="CP040463">
    <property type="protein sequence ID" value="QCT94784.1"/>
    <property type="molecule type" value="Genomic_DNA"/>
</dbReference>
<evidence type="ECO:0000313" key="1">
    <source>
        <dbReference type="EMBL" id="QCT94784.1"/>
    </source>
</evidence>
<organism evidence="1 2">
    <name type="scientific">Caminibacter mediatlanticus TB-2</name>
    <dbReference type="NCBI Taxonomy" id="391592"/>
    <lineage>
        <taxon>Bacteria</taxon>
        <taxon>Pseudomonadati</taxon>
        <taxon>Campylobacterota</taxon>
        <taxon>Epsilonproteobacteria</taxon>
        <taxon>Nautiliales</taxon>
        <taxon>Nautiliaceae</taxon>
        <taxon>Caminibacter</taxon>
    </lineage>
</organism>
<sequence>MVFISQKIYAKEEVFNLPFDKFPLASFYNEYPFLIINNFLSKNECHEIINSLDKKNIKQK</sequence>
<gene>
    <name evidence="1" type="ORF">FE773_06195</name>
</gene>
<name>A0ABX5VB27_9BACT</name>
<dbReference type="Proteomes" id="UP000306825">
    <property type="component" value="Chromosome"/>
</dbReference>